<proteinExistence type="predicted"/>
<dbReference type="PROSITE" id="PS50177">
    <property type="entry name" value="NTF2_DOMAIN"/>
    <property type="match status" value="1"/>
</dbReference>
<name>A0A4Z1SNP8_GIAMU</name>
<dbReference type="SUPFAM" id="SSF54427">
    <property type="entry name" value="NTF2-like"/>
    <property type="match status" value="1"/>
</dbReference>
<dbReference type="Proteomes" id="UP000315496">
    <property type="component" value="Chromosome 4"/>
</dbReference>
<dbReference type="InterPro" id="IPR045875">
    <property type="entry name" value="NTF2"/>
</dbReference>
<dbReference type="GO" id="GO:0005634">
    <property type="term" value="C:nucleus"/>
    <property type="evidence" value="ECO:0007669"/>
    <property type="project" value="UniProtKB-SubCell"/>
</dbReference>
<feature type="domain" description="NTF2" evidence="2">
    <location>
        <begin position="6"/>
        <end position="119"/>
    </location>
</feature>
<comment type="subcellular location">
    <subcellularLocation>
        <location evidence="1">Cytoplasm</location>
    </subcellularLocation>
    <subcellularLocation>
        <location evidence="1">Nucleus</location>
    </subcellularLocation>
</comment>
<protein>
    <recommendedName>
        <fullName evidence="1">Nuclear transport factor 2</fullName>
        <shortName evidence="1">NTF-2</shortName>
    </recommendedName>
</protein>
<dbReference type="GO" id="GO:0051028">
    <property type="term" value="P:mRNA transport"/>
    <property type="evidence" value="ECO:0007669"/>
    <property type="project" value="UniProtKB-UniRule"/>
</dbReference>
<dbReference type="Gene3D" id="3.10.450.50">
    <property type="match status" value="1"/>
</dbReference>
<comment type="caution">
    <text evidence="3">The sequence shown here is derived from an EMBL/GenBank/DDBJ whole genome shotgun (WGS) entry which is preliminary data.</text>
</comment>
<dbReference type="AlphaFoldDB" id="A0A4Z1SNP8"/>
<dbReference type="InterPro" id="IPR032710">
    <property type="entry name" value="NTF2-like_dom_sf"/>
</dbReference>
<keyword evidence="1" id="KW-0813">Transport</keyword>
<evidence type="ECO:0000256" key="1">
    <source>
        <dbReference type="RuleBase" id="RU369002"/>
    </source>
</evidence>
<dbReference type="GO" id="GO:0005737">
    <property type="term" value="C:cytoplasm"/>
    <property type="evidence" value="ECO:0007669"/>
    <property type="project" value="UniProtKB-SubCell"/>
</dbReference>
<evidence type="ECO:0000313" key="3">
    <source>
        <dbReference type="EMBL" id="TNJ27270.1"/>
    </source>
</evidence>
<keyword evidence="1" id="KW-0963">Cytoplasm</keyword>
<comment type="function">
    <text evidence="1">Has a role in nuclear-cytoplasmic transport of proteins and mRNAs.</text>
</comment>
<sequence>MDINALANSFVTHYYGLYGSAENRLGVLQLYAPDAQMVYNGRYCNGAQEIKDQIERVNFRTVAYQDPTVSALDLRDRYLVSVVGKMQLDGDGPVFPFSHTFILGTNGQSFFIQGETFTILT</sequence>
<dbReference type="GO" id="GO:0006913">
    <property type="term" value="P:nucleocytoplasmic transport"/>
    <property type="evidence" value="ECO:0007669"/>
    <property type="project" value="UniProtKB-UniRule"/>
</dbReference>
<evidence type="ECO:0000259" key="2">
    <source>
        <dbReference type="PROSITE" id="PS50177"/>
    </source>
</evidence>
<dbReference type="OrthoDB" id="6507044at2759"/>
<dbReference type="InterPro" id="IPR002075">
    <property type="entry name" value="NTF2_dom"/>
</dbReference>
<dbReference type="InterPro" id="IPR018222">
    <property type="entry name" value="Nuclear_transport_factor_2_euk"/>
</dbReference>
<accession>A0A4Z1SNP8</accession>
<organism evidence="3 4">
    <name type="scientific">Giardia muris</name>
    <dbReference type="NCBI Taxonomy" id="5742"/>
    <lineage>
        <taxon>Eukaryota</taxon>
        <taxon>Metamonada</taxon>
        <taxon>Diplomonadida</taxon>
        <taxon>Hexamitidae</taxon>
        <taxon>Giardiinae</taxon>
        <taxon>Giardia</taxon>
    </lineage>
</organism>
<dbReference type="EMBL" id="VDLU01000004">
    <property type="protein sequence ID" value="TNJ27270.1"/>
    <property type="molecule type" value="Genomic_DNA"/>
</dbReference>
<keyword evidence="4" id="KW-1185">Reference proteome</keyword>
<keyword evidence="1" id="KW-0653">Protein transport</keyword>
<dbReference type="GO" id="GO:0015031">
    <property type="term" value="P:protein transport"/>
    <property type="evidence" value="ECO:0007669"/>
    <property type="project" value="UniProtKB-KW"/>
</dbReference>
<dbReference type="VEuPathDB" id="GiardiaDB:GMRT_12373"/>
<gene>
    <name evidence="3" type="ORF">GMRT_12373</name>
</gene>
<dbReference type="Pfam" id="PF02136">
    <property type="entry name" value="NTF2"/>
    <property type="match status" value="1"/>
</dbReference>
<evidence type="ECO:0000313" key="4">
    <source>
        <dbReference type="Proteomes" id="UP000315496"/>
    </source>
</evidence>
<keyword evidence="1" id="KW-0539">Nucleus</keyword>
<reference evidence="3 4" key="1">
    <citation type="submission" date="2019-05" db="EMBL/GenBank/DDBJ databases">
        <title>The compact genome of Giardia muris reveals important steps in the evolution of intestinal protozoan parasites.</title>
        <authorList>
            <person name="Xu F."/>
            <person name="Jimenez-Gonzalez A."/>
            <person name="Einarsson E."/>
            <person name="Astvaldsson A."/>
            <person name="Peirasmaki D."/>
            <person name="Eckmann L."/>
            <person name="Andersson J.O."/>
            <person name="Svard S.G."/>
            <person name="Jerlstrom-Hultqvist J."/>
        </authorList>
    </citation>
    <scope>NUCLEOTIDE SEQUENCE [LARGE SCALE GENOMIC DNA]</scope>
    <source>
        <strain evidence="3 4">Roberts-Thomson</strain>
    </source>
</reference>
<dbReference type="PANTHER" id="PTHR12612">
    <property type="entry name" value="NUCLEAR TRANSPORT FACTOR 2"/>
    <property type="match status" value="1"/>
</dbReference>